<dbReference type="InterPro" id="IPR006240">
    <property type="entry name" value="CysQ"/>
</dbReference>
<evidence type="ECO:0000313" key="11">
    <source>
        <dbReference type="EMBL" id="CAD6512873.1"/>
    </source>
</evidence>
<dbReference type="CDD" id="cd01638">
    <property type="entry name" value="CysQ"/>
    <property type="match status" value="1"/>
</dbReference>
<comment type="function">
    <text evidence="9">Converts adenosine-3',5'-bisphosphate (PAP) to AMP.</text>
</comment>
<dbReference type="PROSITE" id="PS00630">
    <property type="entry name" value="IMP_2"/>
    <property type="match status" value="1"/>
</dbReference>
<evidence type="ECO:0000256" key="6">
    <source>
        <dbReference type="ARBA" id="ARBA00022801"/>
    </source>
</evidence>
<evidence type="ECO:0000313" key="12">
    <source>
        <dbReference type="Proteomes" id="UP000683585"/>
    </source>
</evidence>
<reference evidence="11" key="1">
    <citation type="submission" date="2020-10" db="EMBL/GenBank/DDBJ databases">
        <authorList>
            <person name="Szabo G."/>
        </authorList>
    </citation>
    <scope>NUCLEOTIDE SEQUENCE</scope>
    <source>
        <strain evidence="11">PROFFT</strain>
    </source>
</reference>
<dbReference type="GO" id="GO:0050427">
    <property type="term" value="P:3'-phosphoadenosine 5'-phosphosulfate metabolic process"/>
    <property type="evidence" value="ECO:0007669"/>
    <property type="project" value="TreeGrafter"/>
</dbReference>
<dbReference type="Gene3D" id="3.30.540.10">
    <property type="entry name" value="Fructose-1,6-Bisphosphatase, subunit A, domain 1"/>
    <property type="match status" value="1"/>
</dbReference>
<keyword evidence="3 9" id="KW-1003">Cell membrane</keyword>
<keyword evidence="12" id="KW-1185">Reference proteome</keyword>
<feature type="binding site" evidence="10">
    <location>
        <position position="89"/>
    </location>
    <ligand>
        <name>Mg(2+)</name>
        <dbReference type="ChEBI" id="CHEBI:18420"/>
        <label>1</label>
        <note>catalytic</note>
    </ligand>
</feature>
<dbReference type="Proteomes" id="UP000683585">
    <property type="component" value="Chromosome"/>
</dbReference>
<feature type="binding site" evidence="9">
    <location>
        <position position="89"/>
    </location>
    <ligand>
        <name>Mg(2+)</name>
        <dbReference type="ChEBI" id="CHEBI:18420"/>
        <label>2</label>
    </ligand>
</feature>
<dbReference type="AlphaFoldDB" id="A0A8E4F280"/>
<dbReference type="Gene3D" id="3.40.190.80">
    <property type="match status" value="1"/>
</dbReference>
<feature type="binding site" evidence="10">
    <location>
        <position position="86"/>
    </location>
    <ligand>
        <name>Mg(2+)</name>
        <dbReference type="ChEBI" id="CHEBI:18420"/>
        <label>1</label>
        <note>catalytic</note>
    </ligand>
</feature>
<feature type="binding site" evidence="9">
    <location>
        <position position="208"/>
    </location>
    <ligand>
        <name>substrate</name>
    </ligand>
</feature>
<feature type="binding site" evidence="9">
    <location>
        <position position="67"/>
    </location>
    <ligand>
        <name>Mg(2+)</name>
        <dbReference type="ChEBI" id="CHEBI:18420"/>
        <label>1</label>
    </ligand>
</feature>
<feature type="binding site" evidence="9">
    <location>
        <position position="67"/>
    </location>
    <ligand>
        <name>substrate</name>
    </ligand>
</feature>
<feature type="binding site" evidence="9">
    <location>
        <begin position="88"/>
        <end position="91"/>
    </location>
    <ligand>
        <name>substrate</name>
    </ligand>
</feature>
<feature type="binding site" evidence="9">
    <location>
        <position position="86"/>
    </location>
    <ligand>
        <name>Mg(2+)</name>
        <dbReference type="ChEBI" id="CHEBI:18420"/>
        <label>2</label>
    </ligand>
</feature>
<dbReference type="InterPro" id="IPR050725">
    <property type="entry name" value="CysQ/Inositol_MonoPase"/>
</dbReference>
<dbReference type="FunFam" id="3.40.190.80:FF:000005">
    <property type="entry name" value="3'(2'),5'-bisphosphate nucleotidase CysQ"/>
    <property type="match status" value="1"/>
</dbReference>
<feature type="binding site" evidence="10">
    <location>
        <position position="67"/>
    </location>
    <ligand>
        <name>Mg(2+)</name>
        <dbReference type="ChEBI" id="CHEBI:18420"/>
        <label>1</label>
        <note>catalytic</note>
    </ligand>
</feature>
<dbReference type="PANTHER" id="PTHR43028">
    <property type="entry name" value="3'(2'),5'-BISPHOSPHATE NUCLEOTIDASE 1"/>
    <property type="match status" value="1"/>
</dbReference>
<dbReference type="EMBL" id="LR890047">
    <property type="protein sequence ID" value="CAD6512873.1"/>
    <property type="molecule type" value="Genomic_DNA"/>
</dbReference>
<dbReference type="GO" id="GO:0000287">
    <property type="term" value="F:magnesium ion binding"/>
    <property type="evidence" value="ECO:0007669"/>
    <property type="project" value="UniProtKB-UniRule"/>
</dbReference>
<dbReference type="Pfam" id="PF00459">
    <property type="entry name" value="Inositol_P"/>
    <property type="match status" value="1"/>
</dbReference>
<keyword evidence="7 9" id="KW-0460">Magnesium</keyword>
<keyword evidence="8 9" id="KW-0472">Membrane</keyword>
<dbReference type="EC" id="3.1.3.7" evidence="9"/>
<dbReference type="KEGG" id="ptf:PROFFT_A_06610"/>
<dbReference type="HAMAP" id="MF_02095">
    <property type="entry name" value="CysQ"/>
    <property type="match status" value="1"/>
</dbReference>
<protein>
    <recommendedName>
        <fullName evidence="9">3'(2'),5'-bisphosphate nucleotidase CysQ</fullName>
        <ecNumber evidence="9">3.1.3.7</ecNumber>
    </recommendedName>
    <alternativeName>
        <fullName evidence="9">3'(2'),5-bisphosphonucleoside 3'(2')-phosphohydrolase</fullName>
    </alternativeName>
    <alternativeName>
        <fullName evidence="9">3'-phosphoadenosine 5'-phosphate phosphatase</fullName>
        <shortName evidence="9">PAP phosphatase</shortName>
    </alternativeName>
</protein>
<evidence type="ECO:0000256" key="10">
    <source>
        <dbReference type="PIRSR" id="PIRSR600760-2"/>
    </source>
</evidence>
<name>A0A8E4F280_9ENTR</name>
<accession>A0A8E4F280</accession>
<sequence>MYMLEQISLLARAAGLAIIDIYQNNQPFYVKHKDHDLSPVTTADLQAHKIIRDGLLKITPEIPILSEEDPPDWEMRRHWYRYWLVDPLDGTKEFLSRNGEFTVNIALIEDGIPIMGVVYAPSSDVLYYAERNIAWKKNNGSIEKIHVRDARPPLVVVSRSHLDDELRDYLSQLGDHQTVAVGSSLKFCLVAEGMAQLYPRFGQTNIWDTAAGHAIACAAGAKVHDWQGKSLDYTPAQFFLNPGFRVSIF</sequence>
<dbReference type="NCBIfam" id="NF008182">
    <property type="entry name" value="PRK10931.1"/>
    <property type="match status" value="1"/>
</dbReference>
<dbReference type="InterPro" id="IPR000760">
    <property type="entry name" value="Inositol_monophosphatase-like"/>
</dbReference>
<comment type="subcellular location">
    <subcellularLocation>
        <location evidence="9">Cell inner membrane</location>
        <topology evidence="9">Peripheral membrane protein</topology>
        <orientation evidence="9">Cytoplasmic side</orientation>
    </subcellularLocation>
</comment>
<dbReference type="PANTHER" id="PTHR43028:SF5">
    <property type="entry name" value="3'(2'),5'-BISPHOSPHATE NUCLEOTIDASE 1"/>
    <property type="match status" value="1"/>
</dbReference>
<comment type="cofactor">
    <cofactor evidence="9 10">
        <name>Mg(2+)</name>
        <dbReference type="ChEBI" id="CHEBI:18420"/>
    </cofactor>
</comment>
<dbReference type="InterPro" id="IPR020550">
    <property type="entry name" value="Inositol_monophosphatase_CS"/>
</dbReference>
<dbReference type="GO" id="GO:0046854">
    <property type="term" value="P:phosphatidylinositol phosphate biosynthetic process"/>
    <property type="evidence" value="ECO:0007669"/>
    <property type="project" value="InterPro"/>
</dbReference>
<evidence type="ECO:0000256" key="7">
    <source>
        <dbReference type="ARBA" id="ARBA00022842"/>
    </source>
</evidence>
<dbReference type="GO" id="GO:0008441">
    <property type="term" value="F:3'(2'),5'-bisphosphate nucleotidase activity"/>
    <property type="evidence" value="ECO:0007669"/>
    <property type="project" value="UniProtKB-UniRule"/>
</dbReference>
<proteinExistence type="inferred from homology"/>
<feature type="binding site" evidence="10">
    <location>
        <position position="208"/>
    </location>
    <ligand>
        <name>Mg(2+)</name>
        <dbReference type="ChEBI" id="CHEBI:18420"/>
        <label>1</label>
        <note>catalytic</note>
    </ligand>
</feature>
<keyword evidence="6 9" id="KW-0378">Hydrolase</keyword>
<dbReference type="FunFam" id="3.30.540.10:FF:000007">
    <property type="entry name" value="3'(2'),5'-bisphosphate nucleotidase CysQ"/>
    <property type="match status" value="1"/>
</dbReference>
<feature type="binding site" evidence="9">
    <location>
        <position position="208"/>
    </location>
    <ligand>
        <name>Mg(2+)</name>
        <dbReference type="ChEBI" id="CHEBI:18420"/>
        <label>2</label>
    </ligand>
</feature>
<feature type="binding site" evidence="9">
    <location>
        <position position="86"/>
    </location>
    <ligand>
        <name>Mg(2+)</name>
        <dbReference type="ChEBI" id="CHEBI:18420"/>
        <label>1</label>
    </ligand>
</feature>
<evidence type="ECO:0000256" key="9">
    <source>
        <dbReference type="HAMAP-Rule" id="MF_02095"/>
    </source>
</evidence>
<evidence type="ECO:0000256" key="4">
    <source>
        <dbReference type="ARBA" id="ARBA00022519"/>
    </source>
</evidence>
<dbReference type="PROSITE" id="PS00629">
    <property type="entry name" value="IMP_1"/>
    <property type="match status" value="1"/>
</dbReference>
<dbReference type="GO" id="GO:0005886">
    <property type="term" value="C:plasma membrane"/>
    <property type="evidence" value="ECO:0007669"/>
    <property type="project" value="UniProtKB-SubCell"/>
</dbReference>
<keyword evidence="4 9" id="KW-0997">Cell inner membrane</keyword>
<evidence type="ECO:0000256" key="8">
    <source>
        <dbReference type="ARBA" id="ARBA00023136"/>
    </source>
</evidence>
<evidence type="ECO:0000256" key="3">
    <source>
        <dbReference type="ARBA" id="ARBA00022475"/>
    </source>
</evidence>
<organism evidence="11 12">
    <name type="scientific">Candidatus Profftia tarda</name>
    <dbReference type="NCBI Taxonomy" id="1177216"/>
    <lineage>
        <taxon>Bacteria</taxon>
        <taxon>Pseudomonadati</taxon>
        <taxon>Pseudomonadota</taxon>
        <taxon>Gammaproteobacteria</taxon>
        <taxon>Enterobacterales</taxon>
        <taxon>Enterobacteriaceae</taxon>
        <taxon>Candidatus Profftia</taxon>
    </lineage>
</organism>
<feature type="binding site" evidence="9">
    <location>
        <position position="88"/>
    </location>
    <ligand>
        <name>Mg(2+)</name>
        <dbReference type="ChEBI" id="CHEBI:18420"/>
        <label>1</label>
    </ligand>
</feature>
<dbReference type="SUPFAM" id="SSF56655">
    <property type="entry name" value="Carbohydrate phosphatase"/>
    <property type="match status" value="1"/>
</dbReference>
<comment type="similarity">
    <text evidence="2 9">Belongs to the inositol monophosphatase superfamily. CysQ family.</text>
</comment>
<feature type="binding site" evidence="10">
    <location>
        <position position="88"/>
    </location>
    <ligand>
        <name>Mg(2+)</name>
        <dbReference type="ChEBI" id="CHEBI:18420"/>
        <label>1</label>
        <note>catalytic</note>
    </ligand>
</feature>
<evidence type="ECO:0000256" key="5">
    <source>
        <dbReference type="ARBA" id="ARBA00022723"/>
    </source>
</evidence>
<dbReference type="GO" id="GO:0000103">
    <property type="term" value="P:sulfate assimilation"/>
    <property type="evidence" value="ECO:0007669"/>
    <property type="project" value="TreeGrafter"/>
</dbReference>
<dbReference type="InterPro" id="IPR020583">
    <property type="entry name" value="Inositol_monoP_metal-BS"/>
</dbReference>
<evidence type="ECO:0000256" key="1">
    <source>
        <dbReference type="ARBA" id="ARBA00001625"/>
    </source>
</evidence>
<evidence type="ECO:0000256" key="2">
    <source>
        <dbReference type="ARBA" id="ARBA00005289"/>
    </source>
</evidence>
<dbReference type="NCBIfam" id="TIGR01331">
    <property type="entry name" value="bisphos_cysQ"/>
    <property type="match status" value="1"/>
</dbReference>
<keyword evidence="5 9" id="KW-0479">Metal-binding</keyword>
<gene>
    <name evidence="9 11" type="primary">cysQ</name>
    <name evidence="11" type="ORF">PROFFT_A_06610</name>
</gene>
<comment type="catalytic activity">
    <reaction evidence="1 9">
        <text>adenosine 3',5'-bisphosphate + H2O = AMP + phosphate</text>
        <dbReference type="Rhea" id="RHEA:10040"/>
        <dbReference type="ChEBI" id="CHEBI:15377"/>
        <dbReference type="ChEBI" id="CHEBI:43474"/>
        <dbReference type="ChEBI" id="CHEBI:58343"/>
        <dbReference type="ChEBI" id="CHEBI:456215"/>
        <dbReference type="EC" id="3.1.3.7"/>
    </reaction>
</comment>